<evidence type="ECO:0000313" key="2">
    <source>
        <dbReference type="Proteomes" id="UP000433050"/>
    </source>
</evidence>
<accession>A0A5S9NA13</accession>
<gene>
    <name evidence="1" type="ORF">STARVERO_00344</name>
</gene>
<protein>
    <submittedName>
        <fullName evidence="1">Uncharacterized protein</fullName>
    </submittedName>
</protein>
<dbReference type="EMBL" id="CACSAS010000001">
    <property type="protein sequence ID" value="CAA0086969.1"/>
    <property type="molecule type" value="Genomic_DNA"/>
</dbReference>
<keyword evidence="2" id="KW-1185">Reference proteome</keyword>
<reference evidence="1 2" key="1">
    <citation type="submission" date="2019-12" db="EMBL/GenBank/DDBJ databases">
        <authorList>
            <person name="Reyes-Prieto M."/>
        </authorList>
    </citation>
    <scope>NUCLEOTIDE SEQUENCE [LARGE SCALE GENOMIC DNA]</scope>
    <source>
        <strain evidence="1">HF14-78462</strain>
    </source>
</reference>
<dbReference type="RefSeq" id="WP_159597690.1">
    <property type="nucleotide sequence ID" value="NZ_CACSAS010000001.1"/>
</dbReference>
<evidence type="ECO:0000313" key="1">
    <source>
        <dbReference type="EMBL" id="CAA0086969.1"/>
    </source>
</evidence>
<sequence>MSDGRYTLVKSGMYKTLREVTEYCGMDAATELVRVFGGTRLWIPLRWTPEHALNRIGEKHARRLIDVFGNSSLDVPRRLLTTDGLATVIDQLTAEGYEQSVIARLVGCSQRTVSRLQCAPRPLGKGKHNRGKVDPRQIDIEDLLK</sequence>
<proteinExistence type="predicted"/>
<organism evidence="1 2">
    <name type="scientific">Starkeya nomas</name>
    <dbReference type="NCBI Taxonomy" id="2666134"/>
    <lineage>
        <taxon>Bacteria</taxon>
        <taxon>Pseudomonadati</taxon>
        <taxon>Pseudomonadota</taxon>
        <taxon>Alphaproteobacteria</taxon>
        <taxon>Hyphomicrobiales</taxon>
        <taxon>Xanthobacteraceae</taxon>
        <taxon>Starkeya</taxon>
    </lineage>
</organism>
<dbReference type="Proteomes" id="UP000433050">
    <property type="component" value="Unassembled WGS sequence"/>
</dbReference>
<dbReference type="AlphaFoldDB" id="A0A5S9NA13"/>
<name>A0A5S9NA13_9HYPH</name>